<dbReference type="AlphaFoldDB" id="W4FS01"/>
<dbReference type="InterPro" id="IPR025898">
    <property type="entry name" value="Tc3_transposase_DNA-bd_dom"/>
</dbReference>
<reference evidence="2" key="1">
    <citation type="submission" date="2013-12" db="EMBL/GenBank/DDBJ databases">
        <title>The Genome Sequence of Aphanomyces astaci APO3.</title>
        <authorList>
            <consortium name="The Broad Institute Genomics Platform"/>
            <person name="Russ C."/>
            <person name="Tyler B."/>
            <person name="van West P."/>
            <person name="Dieguez-Uribeondo J."/>
            <person name="Young S.K."/>
            <person name="Zeng Q."/>
            <person name="Gargeya S."/>
            <person name="Fitzgerald M."/>
            <person name="Abouelleil A."/>
            <person name="Alvarado L."/>
            <person name="Chapman S.B."/>
            <person name="Gainer-Dewar J."/>
            <person name="Goldberg J."/>
            <person name="Griggs A."/>
            <person name="Gujja S."/>
            <person name="Hansen M."/>
            <person name="Howarth C."/>
            <person name="Imamovic A."/>
            <person name="Ireland A."/>
            <person name="Larimer J."/>
            <person name="McCowan C."/>
            <person name="Murphy C."/>
            <person name="Pearson M."/>
            <person name="Poon T.W."/>
            <person name="Priest M."/>
            <person name="Roberts A."/>
            <person name="Saif S."/>
            <person name="Shea T."/>
            <person name="Sykes S."/>
            <person name="Wortman J."/>
            <person name="Nusbaum C."/>
            <person name="Birren B."/>
        </authorList>
    </citation>
    <scope>NUCLEOTIDE SEQUENCE [LARGE SCALE GENOMIC DNA]</scope>
    <source>
        <strain evidence="2">APO3</strain>
    </source>
</reference>
<organism evidence="2">
    <name type="scientific">Aphanomyces astaci</name>
    <name type="common">Crayfish plague agent</name>
    <dbReference type="NCBI Taxonomy" id="112090"/>
    <lineage>
        <taxon>Eukaryota</taxon>
        <taxon>Sar</taxon>
        <taxon>Stramenopiles</taxon>
        <taxon>Oomycota</taxon>
        <taxon>Saprolegniomycetes</taxon>
        <taxon>Saprolegniales</taxon>
        <taxon>Verrucalvaceae</taxon>
        <taxon>Aphanomyces</taxon>
    </lineage>
</organism>
<proteinExistence type="predicted"/>
<dbReference type="Gene3D" id="1.10.10.60">
    <property type="entry name" value="Homeodomain-like"/>
    <property type="match status" value="1"/>
</dbReference>
<dbReference type="GO" id="GO:0003677">
    <property type="term" value="F:DNA binding"/>
    <property type="evidence" value="ECO:0007669"/>
    <property type="project" value="InterPro"/>
</dbReference>
<accession>W4FS01</accession>
<dbReference type="SUPFAM" id="SSF46689">
    <property type="entry name" value="Homeodomain-like"/>
    <property type="match status" value="1"/>
</dbReference>
<dbReference type="GeneID" id="20816715"/>
<gene>
    <name evidence="2" type="ORF">H257_14719</name>
</gene>
<dbReference type="InterPro" id="IPR009057">
    <property type="entry name" value="Homeodomain-like_sf"/>
</dbReference>
<dbReference type="RefSeq" id="XP_009840911.1">
    <property type="nucleotide sequence ID" value="XM_009842609.1"/>
</dbReference>
<dbReference type="Pfam" id="PF11427">
    <property type="entry name" value="HTH_Tnp_Tc3_1"/>
    <property type="match status" value="1"/>
</dbReference>
<evidence type="ECO:0000313" key="2">
    <source>
        <dbReference type="EMBL" id="ETV69584.1"/>
    </source>
</evidence>
<dbReference type="EMBL" id="KI913174">
    <property type="protein sequence ID" value="ETV69584.1"/>
    <property type="molecule type" value="Genomic_DNA"/>
</dbReference>
<feature type="domain" description="Tc3 transposase DNA binding" evidence="1">
    <location>
        <begin position="3"/>
        <end position="46"/>
    </location>
</feature>
<sequence>MGRGLQLDEYQRGQISVWKATEKSVLFMSKSLEKSCKAISNYLKNPKPVENALKAEGLLN</sequence>
<dbReference type="VEuPathDB" id="FungiDB:H257_14719"/>
<evidence type="ECO:0000259" key="1">
    <source>
        <dbReference type="Pfam" id="PF11427"/>
    </source>
</evidence>
<protein>
    <recommendedName>
        <fullName evidence="1">Tc3 transposase DNA binding domain-containing protein</fullName>
    </recommendedName>
</protein>
<name>W4FS01_APHAT</name>